<evidence type="ECO:0000256" key="1">
    <source>
        <dbReference type="SAM" id="Phobius"/>
    </source>
</evidence>
<evidence type="ECO:0000313" key="3">
    <source>
        <dbReference type="Proteomes" id="UP000447355"/>
    </source>
</evidence>
<keyword evidence="1" id="KW-0812">Transmembrane</keyword>
<evidence type="ECO:0000313" key="2">
    <source>
        <dbReference type="EMBL" id="MYM92402.1"/>
    </source>
</evidence>
<dbReference type="EMBL" id="WWCX01000001">
    <property type="protein sequence ID" value="MYM92402.1"/>
    <property type="molecule type" value="Genomic_DNA"/>
</dbReference>
<dbReference type="Proteomes" id="UP000447355">
    <property type="component" value="Unassembled WGS sequence"/>
</dbReference>
<accession>A0A845GG71</accession>
<gene>
    <name evidence="2" type="ORF">GTP90_00845</name>
</gene>
<reference evidence="2" key="1">
    <citation type="submission" date="2019-12" db="EMBL/GenBank/DDBJ databases">
        <title>Novel species isolated from a subtropical stream in China.</title>
        <authorList>
            <person name="Lu H."/>
        </authorList>
    </citation>
    <scope>NUCLEOTIDE SEQUENCE [LARGE SCALE GENOMIC DNA]</scope>
    <source>
        <strain evidence="2">FT81W</strain>
    </source>
</reference>
<dbReference type="AlphaFoldDB" id="A0A845GG71"/>
<organism evidence="2 3">
    <name type="scientific">Duganella vulcania</name>
    <dbReference type="NCBI Taxonomy" id="2692166"/>
    <lineage>
        <taxon>Bacteria</taxon>
        <taxon>Pseudomonadati</taxon>
        <taxon>Pseudomonadota</taxon>
        <taxon>Betaproteobacteria</taxon>
        <taxon>Burkholderiales</taxon>
        <taxon>Oxalobacteraceae</taxon>
        <taxon>Telluria group</taxon>
        <taxon>Duganella</taxon>
    </lineage>
</organism>
<name>A0A845GG71_9BURK</name>
<protein>
    <submittedName>
        <fullName evidence="2">Uncharacterized protein</fullName>
    </submittedName>
</protein>
<sequence length="70" mass="8195">MKALESLAPLVGGISIFVALFVLAIPVLERLFDQWREEEKQYRRWWLVEKKRMDDATNGCQCEVIEKSLP</sequence>
<keyword evidence="1" id="KW-1133">Transmembrane helix</keyword>
<comment type="caution">
    <text evidence="2">The sequence shown here is derived from an EMBL/GenBank/DDBJ whole genome shotgun (WGS) entry which is preliminary data.</text>
</comment>
<keyword evidence="1" id="KW-0472">Membrane</keyword>
<feature type="transmembrane region" description="Helical" evidence="1">
    <location>
        <begin position="6"/>
        <end position="28"/>
    </location>
</feature>
<proteinExistence type="predicted"/>
<dbReference type="RefSeq" id="WP_161081674.1">
    <property type="nucleotide sequence ID" value="NZ_WWCX01000001.1"/>
</dbReference>